<comment type="caution">
    <text evidence="1">The sequence shown here is derived from an EMBL/GenBank/DDBJ whole genome shotgun (WGS) entry which is preliminary data.</text>
</comment>
<protein>
    <submittedName>
        <fullName evidence="1">Uncharacterized protein</fullName>
    </submittedName>
</protein>
<evidence type="ECO:0000313" key="1">
    <source>
        <dbReference type="EMBL" id="KAL3796803.1"/>
    </source>
</evidence>
<name>A0ABD3Q906_9STRA</name>
<organism evidence="1 2">
    <name type="scientific">Cyclotella cryptica</name>
    <dbReference type="NCBI Taxonomy" id="29204"/>
    <lineage>
        <taxon>Eukaryota</taxon>
        <taxon>Sar</taxon>
        <taxon>Stramenopiles</taxon>
        <taxon>Ochrophyta</taxon>
        <taxon>Bacillariophyta</taxon>
        <taxon>Coscinodiscophyceae</taxon>
        <taxon>Thalassiosirophycidae</taxon>
        <taxon>Stephanodiscales</taxon>
        <taxon>Stephanodiscaceae</taxon>
        <taxon>Cyclotella</taxon>
    </lineage>
</organism>
<proteinExistence type="predicted"/>
<evidence type="ECO:0000313" key="2">
    <source>
        <dbReference type="Proteomes" id="UP001516023"/>
    </source>
</evidence>
<dbReference type="AlphaFoldDB" id="A0ABD3Q906"/>
<dbReference type="Proteomes" id="UP001516023">
    <property type="component" value="Unassembled WGS sequence"/>
</dbReference>
<keyword evidence="2" id="KW-1185">Reference proteome</keyword>
<reference evidence="1 2" key="1">
    <citation type="journal article" date="2020" name="G3 (Bethesda)">
        <title>Improved Reference Genome for Cyclotella cryptica CCMP332, a Model for Cell Wall Morphogenesis, Salinity Adaptation, and Lipid Production in Diatoms (Bacillariophyta).</title>
        <authorList>
            <person name="Roberts W.R."/>
            <person name="Downey K.M."/>
            <person name="Ruck E.C."/>
            <person name="Traller J.C."/>
            <person name="Alverson A.J."/>
        </authorList>
    </citation>
    <scope>NUCLEOTIDE SEQUENCE [LARGE SCALE GENOMIC DNA]</scope>
    <source>
        <strain evidence="1 2">CCMP332</strain>
    </source>
</reference>
<sequence length="478" mass="52542">MIASEALSDSPVFAAPPGPVVTFLSPNPHQARSAVRFLNRILQFPLLDLSPSVESSTETLDSLDRLHFGGSSSVKWDSVACICPTSGTILHFLSLTDDGSSYESKEEVNDVQSSHSLIAIHGGVQSELPPDKGEYQFTTHTFVDVVRQSRGRLAEELQTRQLFQANDAESKSVLSSLESRLRGRAIRLMHLMGRQLSPSWLISKLPNTSNYDPVVLDLRPFNLSVNKLESMTSKPKNCRHAFQLRELALPFFSEKSSLQQQLSRSSLMRPIPGLYQFVPSHITCNVDPLDASTRQTKTDDGLVLRPLPSAAEDFRLSPPSLVCQCSSFAMAKELVEKEPGSMTAKIGWRGDGRNGSLIVSHPSVRGVDIRLVEISSEGPGWVMNSYFHESQESLLAASLDDLQSSHVVSEGSGGKDEGNTCQVDPKILQADCWVEVRSNVKNPKGFLPKYWSPSLLLKGLSSRNKTTAIAKPPDLPYE</sequence>
<dbReference type="EMBL" id="JABMIG020000060">
    <property type="protein sequence ID" value="KAL3796803.1"/>
    <property type="molecule type" value="Genomic_DNA"/>
</dbReference>
<gene>
    <name evidence="1" type="ORF">HJC23_010950</name>
</gene>
<accession>A0ABD3Q906</accession>